<dbReference type="Proteomes" id="UP000239504">
    <property type="component" value="Unassembled WGS sequence"/>
</dbReference>
<accession>A0A2S7K1P5</accession>
<sequence length="262" mass="28564">MMRIARSIGIAAFLTATCLALPACGERAQGSENDSGEAAEQAPPQEPREEAQPLRLAAADAGCAEQIEALDARLASDSDLTEAEKTAFRRARDMAAELCDQGNEAMAQQLLAGLLDRAEDQATINKVDKEKAAQAADNNAPPEDYALGEPRGDLDRFYGLYALPDSDNRKLFVAPADNGNPDRPIPDGYLMVGAMWGDVAPWYMKSLADMRFEQQWVNSGGQPVRVEFQTGADGQAVSMSISSRYMNYDRMERVGALPEKWR</sequence>
<feature type="region of interest" description="Disordered" evidence="1">
    <location>
        <begin position="130"/>
        <end position="150"/>
    </location>
</feature>
<feature type="region of interest" description="Disordered" evidence="1">
    <location>
        <begin position="27"/>
        <end position="54"/>
    </location>
</feature>
<keyword evidence="4" id="KW-1185">Reference proteome</keyword>
<feature type="chain" id="PRO_5015461242" description="Lipoprotein" evidence="2">
    <location>
        <begin position="23"/>
        <end position="262"/>
    </location>
</feature>
<reference evidence="3 4" key="1">
    <citation type="submission" date="2017-12" db="EMBL/GenBank/DDBJ databases">
        <authorList>
            <person name="Hurst M.R.H."/>
        </authorList>
    </citation>
    <scope>NUCLEOTIDE SEQUENCE [LARGE SCALE GENOMIC DNA]</scope>
    <source>
        <strain evidence="3 4">SY-3-19</strain>
    </source>
</reference>
<proteinExistence type="predicted"/>
<evidence type="ECO:0000256" key="2">
    <source>
        <dbReference type="SAM" id="SignalP"/>
    </source>
</evidence>
<dbReference type="AlphaFoldDB" id="A0A2S7K1P5"/>
<dbReference type="EMBL" id="PJCH01000015">
    <property type="protein sequence ID" value="PQA86423.1"/>
    <property type="molecule type" value="Genomic_DNA"/>
</dbReference>
<feature type="signal peptide" evidence="2">
    <location>
        <begin position="1"/>
        <end position="22"/>
    </location>
</feature>
<organism evidence="3 4">
    <name type="scientific">Hyphococcus luteus</name>
    <dbReference type="NCBI Taxonomy" id="2058213"/>
    <lineage>
        <taxon>Bacteria</taxon>
        <taxon>Pseudomonadati</taxon>
        <taxon>Pseudomonadota</taxon>
        <taxon>Alphaproteobacteria</taxon>
        <taxon>Parvularculales</taxon>
        <taxon>Parvularculaceae</taxon>
        <taxon>Hyphococcus</taxon>
    </lineage>
</organism>
<gene>
    <name evidence="3" type="ORF">CW354_19020</name>
</gene>
<dbReference type="OrthoDB" id="9255963at2"/>
<evidence type="ECO:0000256" key="1">
    <source>
        <dbReference type="SAM" id="MobiDB-lite"/>
    </source>
</evidence>
<evidence type="ECO:0008006" key="5">
    <source>
        <dbReference type="Google" id="ProtNLM"/>
    </source>
</evidence>
<evidence type="ECO:0000313" key="4">
    <source>
        <dbReference type="Proteomes" id="UP000239504"/>
    </source>
</evidence>
<name>A0A2S7K1P5_9PROT</name>
<keyword evidence="2" id="KW-0732">Signal</keyword>
<comment type="caution">
    <text evidence="3">The sequence shown here is derived from an EMBL/GenBank/DDBJ whole genome shotgun (WGS) entry which is preliminary data.</text>
</comment>
<evidence type="ECO:0000313" key="3">
    <source>
        <dbReference type="EMBL" id="PQA86423.1"/>
    </source>
</evidence>
<protein>
    <recommendedName>
        <fullName evidence="5">Lipoprotein</fullName>
    </recommendedName>
</protein>